<comment type="caution">
    <text evidence="1">The sequence shown here is derived from an EMBL/GenBank/DDBJ whole genome shotgun (WGS) entry which is preliminary data.</text>
</comment>
<gene>
    <name evidence="1" type="ORF">HKD19_14745</name>
</gene>
<keyword evidence="2" id="KW-1185">Reference proteome</keyword>
<organism evidence="1 2">
    <name type="scientific">Gluconobacter cadivus</name>
    <dbReference type="NCBI Taxonomy" id="2728101"/>
    <lineage>
        <taxon>Bacteria</taxon>
        <taxon>Pseudomonadati</taxon>
        <taxon>Pseudomonadota</taxon>
        <taxon>Alphaproteobacteria</taxon>
        <taxon>Acetobacterales</taxon>
        <taxon>Acetobacteraceae</taxon>
        <taxon>Gluconobacter</taxon>
    </lineage>
</organism>
<name>A0ABR9YYZ2_9PROT</name>
<dbReference type="Proteomes" id="UP000662701">
    <property type="component" value="Unassembled WGS sequence"/>
</dbReference>
<feature type="non-terminal residue" evidence="1">
    <location>
        <position position="1"/>
    </location>
</feature>
<proteinExistence type="predicted"/>
<reference evidence="1" key="1">
    <citation type="submission" date="2020-04" db="EMBL/GenBank/DDBJ databases">
        <authorList>
            <person name="Sombolestani A."/>
        </authorList>
    </citation>
    <scope>NUCLEOTIDE SEQUENCE</scope>
    <source>
        <strain evidence="1">LMG 1745</strain>
    </source>
</reference>
<dbReference type="EMBL" id="JABCQH010000030">
    <property type="protein sequence ID" value="MBF0889781.1"/>
    <property type="molecule type" value="Genomic_DNA"/>
</dbReference>
<protein>
    <submittedName>
        <fullName evidence="1">Uncharacterized protein</fullName>
    </submittedName>
</protein>
<reference evidence="1" key="2">
    <citation type="submission" date="2020-11" db="EMBL/GenBank/DDBJ databases">
        <title>Description of novel Gluconobacter species.</title>
        <authorList>
            <person name="Cleenwerck I."/>
            <person name="Cnockaert M."/>
            <person name="Borremans W."/>
            <person name="Wieme A.D."/>
            <person name="De Vuyst L."/>
            <person name="Vandamme P."/>
        </authorList>
    </citation>
    <scope>NUCLEOTIDE SEQUENCE</scope>
    <source>
        <strain evidence="1">LMG 1745</strain>
    </source>
</reference>
<sequence length="258" mass="27887">IAHSPEARTQQIDPFLQNSVGNISDDLEQSAATVLNYVSQAAMSIRDYSQDQLQSLANGYQTSFTLDSNVVNSLTPHSWTAWQCLAAAVVVSFAVMSAPEMGAAAVVGGVAVPGGEALLDRAALIMESRFVTDLETKNPNILTSAGKTYAADDLAPMIAQHSEKHIDALTKPNSIPLRTLGINNVHDLSEYAKNMLLNAPSNSSRYEINSELGGDRIGICDRQDQTVLIFNPYSKTIGDNNGTLFIPKFGYSYFKVLQ</sequence>
<accession>A0ABR9YYZ2</accession>
<evidence type="ECO:0000313" key="2">
    <source>
        <dbReference type="Proteomes" id="UP000662701"/>
    </source>
</evidence>
<dbReference type="RefSeq" id="WP_194263507.1">
    <property type="nucleotide sequence ID" value="NZ_JABCQH010000030.1"/>
</dbReference>
<evidence type="ECO:0000313" key="1">
    <source>
        <dbReference type="EMBL" id="MBF0889781.1"/>
    </source>
</evidence>